<evidence type="ECO:0000256" key="2">
    <source>
        <dbReference type="ARBA" id="ARBA00012438"/>
    </source>
</evidence>
<dbReference type="PANTHER" id="PTHR44757">
    <property type="entry name" value="DIGUANYLATE CYCLASE DGCP"/>
    <property type="match status" value="1"/>
</dbReference>
<keyword evidence="8" id="KW-0902">Two-component regulatory system</keyword>
<dbReference type="Pfam" id="PF08447">
    <property type="entry name" value="PAS_3"/>
    <property type="match status" value="2"/>
</dbReference>
<feature type="domain" description="PAC" evidence="11">
    <location>
        <begin position="90"/>
        <end position="142"/>
    </location>
</feature>
<feature type="domain" description="EAL" evidence="12">
    <location>
        <begin position="348"/>
        <end position="600"/>
    </location>
</feature>
<dbReference type="FunFam" id="3.20.20.450:FF:000001">
    <property type="entry name" value="Cyclic di-GMP phosphodiesterase yahA"/>
    <property type="match status" value="1"/>
</dbReference>
<dbReference type="SMART" id="SM00387">
    <property type="entry name" value="HATPase_c"/>
    <property type="match status" value="1"/>
</dbReference>
<keyword evidence="4" id="KW-0808">Transferase</keyword>
<dbReference type="SMART" id="SM00091">
    <property type="entry name" value="PAS"/>
    <property type="match status" value="2"/>
</dbReference>
<evidence type="ECO:0000256" key="8">
    <source>
        <dbReference type="ARBA" id="ARBA00023012"/>
    </source>
</evidence>
<dbReference type="Gene3D" id="1.10.287.130">
    <property type="match status" value="1"/>
</dbReference>
<dbReference type="InterPro" id="IPR035919">
    <property type="entry name" value="EAL_sf"/>
</dbReference>
<dbReference type="InterPro" id="IPR013656">
    <property type="entry name" value="PAS_4"/>
</dbReference>
<protein>
    <recommendedName>
        <fullName evidence="2">histidine kinase</fullName>
        <ecNumber evidence="2">2.7.13.3</ecNumber>
    </recommendedName>
</protein>
<dbReference type="InterPro" id="IPR036890">
    <property type="entry name" value="HATPase_C_sf"/>
</dbReference>
<feature type="domain" description="Histidine kinase" evidence="9">
    <location>
        <begin position="886"/>
        <end position="1091"/>
    </location>
</feature>
<dbReference type="SMART" id="SM00086">
    <property type="entry name" value="PAC"/>
    <property type="match status" value="3"/>
</dbReference>
<evidence type="ECO:0000259" key="10">
    <source>
        <dbReference type="PROSITE" id="PS50112"/>
    </source>
</evidence>
<dbReference type="InterPro" id="IPR001610">
    <property type="entry name" value="PAC"/>
</dbReference>
<comment type="catalytic activity">
    <reaction evidence="1">
        <text>ATP + protein L-histidine = ADP + protein N-phospho-L-histidine.</text>
        <dbReference type="EC" id="2.7.13.3"/>
    </reaction>
</comment>
<name>A0A1H8IS03_9BACI</name>
<dbReference type="InterPro" id="IPR001633">
    <property type="entry name" value="EAL_dom"/>
</dbReference>
<evidence type="ECO:0000256" key="1">
    <source>
        <dbReference type="ARBA" id="ARBA00000085"/>
    </source>
</evidence>
<dbReference type="InterPro" id="IPR005467">
    <property type="entry name" value="His_kinase_dom"/>
</dbReference>
<dbReference type="CDD" id="cd00082">
    <property type="entry name" value="HisKA"/>
    <property type="match status" value="1"/>
</dbReference>
<dbReference type="Gene3D" id="3.30.450.20">
    <property type="entry name" value="PAS domain"/>
    <property type="match status" value="3"/>
</dbReference>
<dbReference type="OrthoDB" id="9759607at2"/>
<dbReference type="Proteomes" id="UP000198553">
    <property type="component" value="Unassembled WGS sequence"/>
</dbReference>
<dbReference type="NCBIfam" id="TIGR00254">
    <property type="entry name" value="GGDEF"/>
    <property type="match status" value="1"/>
</dbReference>
<dbReference type="EMBL" id="FOBW01000018">
    <property type="protein sequence ID" value="SEN70885.1"/>
    <property type="molecule type" value="Genomic_DNA"/>
</dbReference>
<evidence type="ECO:0000313" key="14">
    <source>
        <dbReference type="EMBL" id="SEN70885.1"/>
    </source>
</evidence>
<dbReference type="AlphaFoldDB" id="A0A1H8IS03"/>
<dbReference type="Pfam" id="PF00990">
    <property type="entry name" value="GGDEF"/>
    <property type="match status" value="1"/>
</dbReference>
<evidence type="ECO:0000259" key="12">
    <source>
        <dbReference type="PROSITE" id="PS50883"/>
    </source>
</evidence>
<dbReference type="CDD" id="cd00130">
    <property type="entry name" value="PAS"/>
    <property type="match status" value="2"/>
</dbReference>
<dbReference type="PROSITE" id="PS50112">
    <property type="entry name" value="PAS"/>
    <property type="match status" value="2"/>
</dbReference>
<evidence type="ECO:0000259" key="9">
    <source>
        <dbReference type="PROSITE" id="PS50109"/>
    </source>
</evidence>
<dbReference type="Gene3D" id="3.30.565.10">
    <property type="entry name" value="Histidine kinase-like ATPase, C-terminal domain"/>
    <property type="match status" value="1"/>
</dbReference>
<dbReference type="Pfam" id="PF02518">
    <property type="entry name" value="HATPase_c"/>
    <property type="match status" value="1"/>
</dbReference>
<keyword evidence="5" id="KW-0547">Nucleotide-binding</keyword>
<dbReference type="InterPro" id="IPR043128">
    <property type="entry name" value="Rev_trsase/Diguanyl_cyclase"/>
</dbReference>
<dbReference type="InterPro" id="IPR036097">
    <property type="entry name" value="HisK_dim/P_sf"/>
</dbReference>
<feature type="domain" description="PAS" evidence="10">
    <location>
        <begin position="16"/>
        <end position="74"/>
    </location>
</feature>
<dbReference type="PROSITE" id="PS50113">
    <property type="entry name" value="PAC"/>
    <property type="match status" value="2"/>
</dbReference>
<dbReference type="GO" id="GO:0000155">
    <property type="term" value="F:phosphorelay sensor kinase activity"/>
    <property type="evidence" value="ECO:0007669"/>
    <property type="project" value="InterPro"/>
</dbReference>
<dbReference type="Gene3D" id="2.10.70.100">
    <property type="match status" value="1"/>
</dbReference>
<dbReference type="Pfam" id="PF08448">
    <property type="entry name" value="PAS_4"/>
    <property type="match status" value="1"/>
</dbReference>
<dbReference type="InterPro" id="IPR035965">
    <property type="entry name" value="PAS-like_dom_sf"/>
</dbReference>
<dbReference type="PRINTS" id="PR00344">
    <property type="entry name" value="BCTRLSENSOR"/>
</dbReference>
<dbReference type="PROSITE" id="PS50887">
    <property type="entry name" value="GGDEF"/>
    <property type="match status" value="1"/>
</dbReference>
<dbReference type="PROSITE" id="PS50109">
    <property type="entry name" value="HIS_KIN"/>
    <property type="match status" value="1"/>
</dbReference>
<dbReference type="InterPro" id="IPR000014">
    <property type="entry name" value="PAS"/>
</dbReference>
<dbReference type="SMART" id="SM00052">
    <property type="entry name" value="EAL"/>
    <property type="match status" value="1"/>
</dbReference>
<keyword evidence="6" id="KW-0418">Kinase</keyword>
<dbReference type="InterPro" id="IPR029787">
    <property type="entry name" value="Nucleotide_cyclase"/>
</dbReference>
<dbReference type="SUPFAM" id="SSF55785">
    <property type="entry name" value="PYP-like sensor domain (PAS domain)"/>
    <property type="match status" value="3"/>
</dbReference>
<evidence type="ECO:0000259" key="11">
    <source>
        <dbReference type="PROSITE" id="PS50113"/>
    </source>
</evidence>
<dbReference type="SUPFAM" id="SSF141868">
    <property type="entry name" value="EAL domain-like"/>
    <property type="match status" value="1"/>
</dbReference>
<dbReference type="GO" id="GO:0005524">
    <property type="term" value="F:ATP binding"/>
    <property type="evidence" value="ECO:0007669"/>
    <property type="project" value="UniProtKB-KW"/>
</dbReference>
<dbReference type="InterPro" id="IPR000160">
    <property type="entry name" value="GGDEF_dom"/>
</dbReference>
<dbReference type="CDD" id="cd01949">
    <property type="entry name" value="GGDEF"/>
    <property type="match status" value="1"/>
</dbReference>
<dbReference type="SUPFAM" id="SSF47384">
    <property type="entry name" value="Homodimeric domain of signal transducing histidine kinase"/>
    <property type="match status" value="1"/>
</dbReference>
<keyword evidence="3" id="KW-0597">Phosphoprotein</keyword>
<dbReference type="InterPro" id="IPR000700">
    <property type="entry name" value="PAS-assoc_C"/>
</dbReference>
<evidence type="ECO:0000256" key="7">
    <source>
        <dbReference type="ARBA" id="ARBA00022840"/>
    </source>
</evidence>
<dbReference type="InterPro" id="IPR004358">
    <property type="entry name" value="Sig_transdc_His_kin-like_C"/>
</dbReference>
<dbReference type="Pfam" id="PF00512">
    <property type="entry name" value="HisKA"/>
    <property type="match status" value="1"/>
</dbReference>
<keyword evidence="15" id="KW-1185">Reference proteome</keyword>
<sequence>MNLKSIATLFDENKGSNEIVQNLLDTPELMIWYRDLRNDIVWVSKGIAAIYGHTQEEFKEFPNLWFELVHSEDQLMFVNSMNQNELGVVTTLEYRIVQSNGETKWLQNHAHPILDNAGEVVGITGSVYDITEHKNETFRLQKQLKKFEEGLSAYEEAPFDSLVSETNPPKDDTENWELNDKITPFLIDNQLKASLSSELMTAREKKQKMAVLFMDLDRFKVINNTLGYDTGDQLLKEVAQRVKSSLEDMDSIFREYGDEFIVILTDADRQVASTVCKRILEALASPFMIKSYDIFTSVSIGISLFPEDGDTVESLIKHADFAMYQAKKAGKNHFKFYSLNEEDPNFNPLKLGMDLHQAIRKDELILHYQPKVSLHSGKIVGVEALIRWEHPELGLVSPGTFITIAEETGLIIPIGEWVLYTACQQNKRWQQKGFTTTVSVNLSPRQFTQSNLDETVARILLETKLEPQYLELEISENMAGDNERTFTALENLKSLGVRISIDDFGTGYSSLNFLQKFPVDTLKIDRSFVERMQTNEEDKTIVKTIISMAHNLNLNVVAEGIQTKEQLIFLQQHLCDEGQGFFFSKPIQANELEEALLEIQDVVRDFGLSQDVNERMRAEELLRLARKELDETVRLQQGMIYKYKKVNDQFIHTLCDGELLYRIGLVPSQVVGKQLSEFLPEETAKEKLVYYERAWNGEEHVTYEEELNGILYFAALSPIKRGGKVVEVIASCIDITERKQTEKALAESENKYRLIAENMSDLVILFDKQGQGVYASPSHKTVLGYAPEYFEGSSTLNLVHPEDTSIVTRQFADVIKKASTAKVEVRLLHANGEWRLFECTATPVIGENGKVEHIMAVGKDITEKRRAEELLSNSEKLSLVGELAAGVAHEIRNPITAIKGFIQLFQQGMIKEEYFDIILSEFNRIEGIIKEFLSIAKPQEIHLNQVNIPILLQEVVTLIKSEASLNGVELFLDINSEIPSIMCDANQIKQVLINLCKNSIEAMDPNRKGLIKITVQTDKGQLLINVVDNGIGISQERLKRLGEPFYSNKEKGTGLGLMLCFRIIRQHNGSLTFHSKENEGTTSQIRLPVGDGSPAS</sequence>
<dbReference type="SMART" id="SM00388">
    <property type="entry name" value="HisKA"/>
    <property type="match status" value="1"/>
</dbReference>
<dbReference type="InterPro" id="IPR013655">
    <property type="entry name" value="PAS_fold_3"/>
</dbReference>
<reference evidence="15" key="1">
    <citation type="submission" date="2016-10" db="EMBL/GenBank/DDBJ databases">
        <authorList>
            <person name="Varghese N."/>
            <person name="Submissions S."/>
        </authorList>
    </citation>
    <scope>NUCLEOTIDE SEQUENCE [LARGE SCALE GENOMIC DNA]</scope>
    <source>
        <strain evidence="15">B48,IBRC-M 10115,DSM 25386,CECT 8001</strain>
    </source>
</reference>
<dbReference type="Pfam" id="PF00563">
    <property type="entry name" value="EAL"/>
    <property type="match status" value="1"/>
</dbReference>
<dbReference type="SMART" id="SM00267">
    <property type="entry name" value="GGDEF"/>
    <property type="match status" value="1"/>
</dbReference>
<dbReference type="Gene3D" id="3.30.70.270">
    <property type="match status" value="1"/>
</dbReference>
<dbReference type="NCBIfam" id="TIGR00229">
    <property type="entry name" value="sensory_box"/>
    <property type="match status" value="3"/>
</dbReference>
<keyword evidence="7" id="KW-0067">ATP-binding</keyword>
<evidence type="ECO:0000256" key="5">
    <source>
        <dbReference type="ARBA" id="ARBA00022741"/>
    </source>
</evidence>
<feature type="domain" description="PAC" evidence="11">
    <location>
        <begin position="821"/>
        <end position="873"/>
    </location>
</feature>
<evidence type="ECO:0000313" key="15">
    <source>
        <dbReference type="Proteomes" id="UP000198553"/>
    </source>
</evidence>
<dbReference type="Gene3D" id="3.20.20.450">
    <property type="entry name" value="EAL domain"/>
    <property type="match status" value="1"/>
</dbReference>
<dbReference type="EC" id="2.7.13.3" evidence="2"/>
<dbReference type="PANTHER" id="PTHR44757:SF2">
    <property type="entry name" value="BIOFILM ARCHITECTURE MAINTENANCE PROTEIN MBAA"/>
    <property type="match status" value="1"/>
</dbReference>
<dbReference type="STRING" id="930146.SAMN05192533_11819"/>
<organism evidence="14 15">
    <name type="scientific">Mesobacillus persicus</name>
    <dbReference type="NCBI Taxonomy" id="930146"/>
    <lineage>
        <taxon>Bacteria</taxon>
        <taxon>Bacillati</taxon>
        <taxon>Bacillota</taxon>
        <taxon>Bacilli</taxon>
        <taxon>Bacillales</taxon>
        <taxon>Bacillaceae</taxon>
        <taxon>Mesobacillus</taxon>
    </lineage>
</organism>
<evidence type="ECO:0000259" key="13">
    <source>
        <dbReference type="PROSITE" id="PS50887"/>
    </source>
</evidence>
<dbReference type="InterPro" id="IPR003594">
    <property type="entry name" value="HATPase_dom"/>
</dbReference>
<evidence type="ECO:0000256" key="3">
    <source>
        <dbReference type="ARBA" id="ARBA00022553"/>
    </source>
</evidence>
<accession>A0A1H8IS03</accession>
<dbReference type="RefSeq" id="WP_090749497.1">
    <property type="nucleotide sequence ID" value="NZ_FOBW01000018.1"/>
</dbReference>
<gene>
    <name evidence="14" type="ORF">SAMN05192533_11819</name>
</gene>
<feature type="domain" description="PAS" evidence="10">
    <location>
        <begin position="748"/>
        <end position="818"/>
    </location>
</feature>
<dbReference type="SUPFAM" id="SSF55874">
    <property type="entry name" value="ATPase domain of HSP90 chaperone/DNA topoisomerase II/histidine kinase"/>
    <property type="match status" value="1"/>
</dbReference>
<evidence type="ECO:0000256" key="6">
    <source>
        <dbReference type="ARBA" id="ARBA00022777"/>
    </source>
</evidence>
<proteinExistence type="predicted"/>
<dbReference type="InterPro" id="IPR003661">
    <property type="entry name" value="HisK_dim/P_dom"/>
</dbReference>
<evidence type="ECO:0000256" key="4">
    <source>
        <dbReference type="ARBA" id="ARBA00022679"/>
    </source>
</evidence>
<feature type="domain" description="GGDEF" evidence="13">
    <location>
        <begin position="207"/>
        <end position="339"/>
    </location>
</feature>
<dbReference type="CDD" id="cd01948">
    <property type="entry name" value="EAL"/>
    <property type="match status" value="1"/>
</dbReference>
<dbReference type="InterPro" id="IPR052155">
    <property type="entry name" value="Biofilm_reg_signaling"/>
</dbReference>
<dbReference type="PROSITE" id="PS50883">
    <property type="entry name" value="EAL"/>
    <property type="match status" value="1"/>
</dbReference>
<dbReference type="CDD" id="cd00075">
    <property type="entry name" value="HATPase"/>
    <property type="match status" value="1"/>
</dbReference>
<dbReference type="SUPFAM" id="SSF55073">
    <property type="entry name" value="Nucleotide cyclase"/>
    <property type="match status" value="1"/>
</dbReference>